<dbReference type="eggNOG" id="ENOG502RK5N">
    <property type="taxonomic scope" value="Eukaryota"/>
</dbReference>
<accession>G3B9F1</accession>
<evidence type="ECO:0000313" key="3">
    <source>
        <dbReference type="EMBL" id="EGV61870.1"/>
    </source>
</evidence>
<dbReference type="Proteomes" id="UP000000707">
    <property type="component" value="Unassembled WGS sequence"/>
</dbReference>
<proteinExistence type="predicted"/>
<dbReference type="InterPro" id="IPR001138">
    <property type="entry name" value="Zn2Cys6_DnaBD"/>
</dbReference>
<dbReference type="PROSITE" id="PS50048">
    <property type="entry name" value="ZN2_CY6_FUNGAL_2"/>
    <property type="match status" value="1"/>
</dbReference>
<feature type="compositionally biased region" description="Low complexity" evidence="1">
    <location>
        <begin position="146"/>
        <end position="159"/>
    </location>
</feature>
<dbReference type="EMBL" id="GL996527">
    <property type="protein sequence ID" value="EGV61870.1"/>
    <property type="molecule type" value="Genomic_DNA"/>
</dbReference>
<dbReference type="SUPFAM" id="SSF57701">
    <property type="entry name" value="Zn2/Cys6 DNA-binding domain"/>
    <property type="match status" value="1"/>
</dbReference>
<protein>
    <recommendedName>
        <fullName evidence="2">Zn(2)-C6 fungal-type domain-containing protein</fullName>
    </recommendedName>
</protein>
<dbReference type="GO" id="GO:0008270">
    <property type="term" value="F:zinc ion binding"/>
    <property type="evidence" value="ECO:0007669"/>
    <property type="project" value="InterPro"/>
</dbReference>
<dbReference type="CDD" id="cd00067">
    <property type="entry name" value="GAL4"/>
    <property type="match status" value="1"/>
</dbReference>
<gene>
    <name evidence="3" type="ORF">CANTEDRAFT_94746</name>
</gene>
<dbReference type="PROSITE" id="PS00463">
    <property type="entry name" value="ZN2_CY6_FUNGAL_1"/>
    <property type="match status" value="1"/>
</dbReference>
<evidence type="ECO:0000259" key="2">
    <source>
        <dbReference type="PROSITE" id="PS50048"/>
    </source>
</evidence>
<feature type="compositionally biased region" description="Polar residues" evidence="1">
    <location>
        <begin position="1"/>
        <end position="23"/>
    </location>
</feature>
<feature type="domain" description="Zn(2)-C6 fungal-type" evidence="2">
    <location>
        <begin position="170"/>
        <end position="200"/>
    </location>
</feature>
<evidence type="ECO:0000313" key="4">
    <source>
        <dbReference type="Proteomes" id="UP000000707"/>
    </source>
</evidence>
<dbReference type="SMART" id="SM00066">
    <property type="entry name" value="GAL4"/>
    <property type="match status" value="1"/>
</dbReference>
<organism evidence="4">
    <name type="scientific">Candida tenuis (strain ATCC 10573 / BCRC 21748 / CBS 615 / JCM 9827 / NBRC 10315 / NRRL Y-1498 / VKM Y-70)</name>
    <name type="common">Yeast</name>
    <name type="synonym">Yamadazyma tenuis</name>
    <dbReference type="NCBI Taxonomy" id="590646"/>
    <lineage>
        <taxon>Eukaryota</taxon>
        <taxon>Fungi</taxon>
        <taxon>Dikarya</taxon>
        <taxon>Ascomycota</taxon>
        <taxon>Saccharomycotina</taxon>
        <taxon>Pichiomycetes</taxon>
        <taxon>Debaryomycetaceae</taxon>
        <taxon>Yamadazyma</taxon>
    </lineage>
</organism>
<dbReference type="Gene3D" id="4.10.240.10">
    <property type="entry name" value="Zn(2)-C6 fungal-type DNA-binding domain"/>
    <property type="match status" value="1"/>
</dbReference>
<feature type="compositionally biased region" description="Polar residues" evidence="1">
    <location>
        <begin position="45"/>
        <end position="65"/>
    </location>
</feature>
<keyword evidence="4" id="KW-1185">Reference proteome</keyword>
<dbReference type="HOGENOM" id="CLU_1120034_0_0_1"/>
<dbReference type="OrthoDB" id="5418899at2759"/>
<dbReference type="InterPro" id="IPR036864">
    <property type="entry name" value="Zn2-C6_fun-type_DNA-bd_sf"/>
</dbReference>
<evidence type="ECO:0000256" key="1">
    <source>
        <dbReference type="SAM" id="MobiDB-lite"/>
    </source>
</evidence>
<feature type="compositionally biased region" description="Basic and acidic residues" evidence="1">
    <location>
        <begin position="129"/>
        <end position="140"/>
    </location>
</feature>
<name>G3B9F1_CANTC</name>
<sequence length="248" mass="27819">MPTGQNNMKWQKPNSPSEGSHNIPSYYGETGPYERYPNSEPKNGDSGTHPSQTHPLPQPRPSTTAYQLPPYQLPQQHQLPGIAPLGIGQIYEYRLPVQGQEMMVPAAPPTMGPSYGYSHKYMGQPPRPESNRTSKPRDSPPDNLRPPTSSASSPGSAKAGRNPTKRSRMGCITCRQRKKRCCETRPKCTECSRLRLNCAWPTPGTEHKNKSKELKEEENVMHHEIYGKIKVLRGIVEYKSDEDPANMQ</sequence>
<feature type="region of interest" description="Disordered" evidence="1">
    <location>
        <begin position="115"/>
        <end position="166"/>
    </location>
</feature>
<dbReference type="Pfam" id="PF00172">
    <property type="entry name" value="Zn_clus"/>
    <property type="match status" value="1"/>
</dbReference>
<feature type="region of interest" description="Disordered" evidence="1">
    <location>
        <begin position="1"/>
        <end position="78"/>
    </location>
</feature>
<dbReference type="STRING" id="590646.G3B9F1"/>
<reference evidence="3 4" key="1">
    <citation type="journal article" date="2011" name="Proc. Natl. Acad. Sci. U.S.A.">
        <title>Comparative genomics of xylose-fermenting fungi for enhanced biofuel production.</title>
        <authorList>
            <person name="Wohlbach D.J."/>
            <person name="Kuo A."/>
            <person name="Sato T.K."/>
            <person name="Potts K.M."/>
            <person name="Salamov A.A."/>
            <person name="LaButti K.M."/>
            <person name="Sun H."/>
            <person name="Clum A."/>
            <person name="Pangilinan J.L."/>
            <person name="Lindquist E.A."/>
            <person name="Lucas S."/>
            <person name="Lapidus A."/>
            <person name="Jin M."/>
            <person name="Gunawan C."/>
            <person name="Balan V."/>
            <person name="Dale B.E."/>
            <person name="Jeffries T.W."/>
            <person name="Zinkel R."/>
            <person name="Barry K.W."/>
            <person name="Grigoriev I.V."/>
            <person name="Gasch A.P."/>
        </authorList>
    </citation>
    <scope>NUCLEOTIDE SEQUENCE [LARGE SCALE GENOMIC DNA]</scope>
    <source>
        <strain evidence="4">ATCC 10573 / BCRC 21748 / CBS 615 / JCM 9827 / NBRC 10315 / NRRL Y-1498 / VKM Y-70</strain>
    </source>
</reference>
<dbReference type="GO" id="GO:0000981">
    <property type="term" value="F:DNA-binding transcription factor activity, RNA polymerase II-specific"/>
    <property type="evidence" value="ECO:0007669"/>
    <property type="project" value="InterPro"/>
</dbReference>
<dbReference type="AlphaFoldDB" id="G3B9F1"/>
<feature type="compositionally biased region" description="Low complexity" evidence="1">
    <location>
        <begin position="66"/>
        <end position="78"/>
    </location>
</feature>